<dbReference type="InterPro" id="IPR036397">
    <property type="entry name" value="RNaseH_sf"/>
</dbReference>
<protein>
    <recommendedName>
        <fullName evidence="2">Integrase catalytic domain-containing protein</fullName>
    </recommendedName>
</protein>
<dbReference type="GO" id="GO:0003676">
    <property type="term" value="F:nucleic acid binding"/>
    <property type="evidence" value="ECO:0007669"/>
    <property type="project" value="InterPro"/>
</dbReference>
<evidence type="ECO:0000313" key="4">
    <source>
        <dbReference type="Proteomes" id="UP000230233"/>
    </source>
</evidence>
<dbReference type="STRING" id="1611254.A0A2G5UAT0"/>
<dbReference type="AlphaFoldDB" id="A0A2G5UAT0"/>
<evidence type="ECO:0000259" key="2">
    <source>
        <dbReference type="PROSITE" id="PS50994"/>
    </source>
</evidence>
<dbReference type="InterPro" id="IPR012337">
    <property type="entry name" value="RNaseH-like_sf"/>
</dbReference>
<feature type="domain" description="Integrase catalytic" evidence="2">
    <location>
        <begin position="20"/>
        <end position="200"/>
    </location>
</feature>
<comment type="caution">
    <text evidence="3">The sequence shown here is derived from an EMBL/GenBank/DDBJ whole genome shotgun (WGS) entry which is preliminary data.</text>
</comment>
<dbReference type="InterPro" id="IPR001584">
    <property type="entry name" value="Integrase_cat-core"/>
</dbReference>
<evidence type="ECO:0000313" key="3">
    <source>
        <dbReference type="EMBL" id="PIC36617.1"/>
    </source>
</evidence>
<dbReference type="Gene3D" id="3.30.420.10">
    <property type="entry name" value="Ribonuclease H-like superfamily/Ribonuclease H"/>
    <property type="match status" value="1"/>
</dbReference>
<name>A0A2G5UAT0_9PELO</name>
<organism evidence="3 4">
    <name type="scientific">Caenorhabditis nigoni</name>
    <dbReference type="NCBI Taxonomy" id="1611254"/>
    <lineage>
        <taxon>Eukaryota</taxon>
        <taxon>Metazoa</taxon>
        <taxon>Ecdysozoa</taxon>
        <taxon>Nematoda</taxon>
        <taxon>Chromadorea</taxon>
        <taxon>Rhabditida</taxon>
        <taxon>Rhabditina</taxon>
        <taxon>Rhabditomorpha</taxon>
        <taxon>Rhabditoidea</taxon>
        <taxon>Rhabditidae</taxon>
        <taxon>Peloderinae</taxon>
        <taxon>Caenorhabditis</taxon>
    </lineage>
</organism>
<accession>A0A2G5UAT0</accession>
<evidence type="ECO:0000256" key="1">
    <source>
        <dbReference type="SAM" id="MobiDB-lite"/>
    </source>
</evidence>
<dbReference type="PROSITE" id="PS50994">
    <property type="entry name" value="INTEGRASE"/>
    <property type="match status" value="1"/>
</dbReference>
<dbReference type="GO" id="GO:0015074">
    <property type="term" value="P:DNA integration"/>
    <property type="evidence" value="ECO:0007669"/>
    <property type="project" value="InterPro"/>
</dbReference>
<feature type="region of interest" description="Disordered" evidence="1">
    <location>
        <begin position="259"/>
        <end position="279"/>
    </location>
</feature>
<dbReference type="PANTHER" id="PTHR47331">
    <property type="entry name" value="PHD-TYPE DOMAIN-CONTAINING PROTEIN"/>
    <property type="match status" value="1"/>
</dbReference>
<dbReference type="EMBL" id="PDUG01000004">
    <property type="protein sequence ID" value="PIC36617.1"/>
    <property type="molecule type" value="Genomic_DNA"/>
</dbReference>
<dbReference type="OrthoDB" id="5871302at2759"/>
<reference evidence="4" key="1">
    <citation type="submission" date="2017-10" db="EMBL/GenBank/DDBJ databases">
        <title>Rapid genome shrinkage in a self-fertile nematode reveals novel sperm competition proteins.</title>
        <authorList>
            <person name="Yin D."/>
            <person name="Schwarz E.M."/>
            <person name="Thomas C.G."/>
            <person name="Felde R.L."/>
            <person name="Korf I.F."/>
            <person name="Cutter A.D."/>
            <person name="Schartner C.M."/>
            <person name="Ralston E.J."/>
            <person name="Meyer B.J."/>
            <person name="Haag E.S."/>
        </authorList>
    </citation>
    <scope>NUCLEOTIDE SEQUENCE [LARGE SCALE GENOMIC DNA]</scope>
    <source>
        <strain evidence="4">JU1422</strain>
    </source>
</reference>
<proteinExistence type="predicted"/>
<dbReference type="SUPFAM" id="SSF53098">
    <property type="entry name" value="Ribonuclease H-like"/>
    <property type="match status" value="1"/>
</dbReference>
<sequence>MTKQPCKYPNMGKLPKDRIVISRPYAIVGLDNFGPIAIKNQDGSEGTAYGTIFTCAVTRLVHVEIVYNASALEFLNALRRFVAIRGVPDKIISDNGSNFVLGQKLIQDAIALSPEELQTIQWKFITPYSPWKGGFYERLIKSIKHIFWKSQKRAKLSPEELRTVFYEIAAAINSRPLTTVEDDINSGNALRPMDFINPEMKIVLPIENLMELKEDYRPSAELNALETKMGTIEALKSSMEASSKAWKKWQSKYLAELREHHKSRMDNKRGSPKLPREEQ</sequence>
<dbReference type="Proteomes" id="UP000230233">
    <property type="component" value="Chromosome IV"/>
</dbReference>
<keyword evidence="4" id="KW-1185">Reference proteome</keyword>
<gene>
    <name evidence="3" type="primary">Cnig_chr_IV.g15543</name>
    <name evidence="3" type="ORF">B9Z55_015543</name>
</gene>